<keyword evidence="1" id="KW-0732">Signal</keyword>
<reference evidence="2" key="1">
    <citation type="submission" date="2021-02" db="EMBL/GenBank/DDBJ databases">
        <title>Metagenome analyses of Stigonema ocellatum DSM 106950, Chlorogloea purpurea SAG 13.99 and Gomphosphaeria aponina DSM 107014.</title>
        <authorList>
            <person name="Marter P."/>
            <person name="Huang S."/>
        </authorList>
    </citation>
    <scope>NUCLEOTIDE SEQUENCE</scope>
    <source>
        <strain evidence="2">JP213</strain>
    </source>
</reference>
<name>A0A941GUW3_9CHRO</name>
<dbReference type="AlphaFoldDB" id="A0A941GUW3"/>
<proteinExistence type="predicted"/>
<comment type="caution">
    <text evidence="2">The sequence shown here is derived from an EMBL/GenBank/DDBJ whole genome shotgun (WGS) entry which is preliminary data.</text>
</comment>
<organism evidence="2 3">
    <name type="scientific">Gomphosphaeria aponina SAG 52.96 = DSM 107014</name>
    <dbReference type="NCBI Taxonomy" id="1521640"/>
    <lineage>
        <taxon>Bacteria</taxon>
        <taxon>Bacillati</taxon>
        <taxon>Cyanobacteriota</taxon>
        <taxon>Cyanophyceae</taxon>
        <taxon>Oscillatoriophycideae</taxon>
        <taxon>Chroococcales</taxon>
        <taxon>Gomphosphaeriaceae</taxon>
        <taxon>Gomphosphaeria</taxon>
    </lineage>
</organism>
<dbReference type="EMBL" id="JADQBC010000001">
    <property type="protein sequence ID" value="MBR8826326.1"/>
    <property type="molecule type" value="Genomic_DNA"/>
</dbReference>
<accession>A0A941GUW3</accession>
<feature type="signal peptide" evidence="1">
    <location>
        <begin position="1"/>
        <end position="30"/>
    </location>
</feature>
<dbReference type="Proteomes" id="UP000767446">
    <property type="component" value="Unassembled WGS sequence"/>
</dbReference>
<evidence type="ECO:0000313" key="3">
    <source>
        <dbReference type="Proteomes" id="UP000767446"/>
    </source>
</evidence>
<feature type="chain" id="PRO_5038118940" evidence="1">
    <location>
        <begin position="31"/>
        <end position="196"/>
    </location>
</feature>
<dbReference type="Pfam" id="PF14218">
    <property type="entry name" value="COP23"/>
    <property type="match status" value="1"/>
</dbReference>
<protein>
    <submittedName>
        <fullName evidence="2">COP23 domain-containing protein</fullName>
    </submittedName>
</protein>
<gene>
    <name evidence="2" type="ORF">DSM107014_00225</name>
</gene>
<dbReference type="InterPro" id="IPR025478">
    <property type="entry name" value="COP23"/>
</dbReference>
<evidence type="ECO:0000256" key="1">
    <source>
        <dbReference type="SAM" id="SignalP"/>
    </source>
</evidence>
<evidence type="ECO:0000313" key="2">
    <source>
        <dbReference type="EMBL" id="MBR8826326.1"/>
    </source>
</evidence>
<sequence>MSQKIKPFFSCLRGIVFLSSLFLLSGATFASTDGNQRFTCETFNGEWTVMYYPPSQSSRAYPWAVPNQLGGGWTSDVRCREISQRLELYRLDGLLELQTSIENGQETICVTTQKNPSCRIVLTVPPGQNAAITLELVFKNLVLADSGQPTLGINTFTGDNFFQQLFNLSAVEAAPSFNINLLPFLHPADGGTGTQL</sequence>